<sequence length="90" mass="9490">MYGSGGFLVQLAAVTATVAVFWLLQEQFEGRSAAGPALVLGGALLAWCLLRSAFTGVELVAARRPPPQQRARGTEGPVAGRVRPPAWRST</sequence>
<feature type="transmembrane region" description="Helical" evidence="2">
    <location>
        <begin position="7"/>
        <end position="25"/>
    </location>
</feature>
<name>A0ABS2TI81_9ACTN</name>
<gene>
    <name evidence="3" type="ORF">ITX44_00580</name>
</gene>
<dbReference type="Proteomes" id="UP000749040">
    <property type="component" value="Unassembled WGS sequence"/>
</dbReference>
<evidence type="ECO:0000256" key="2">
    <source>
        <dbReference type="SAM" id="Phobius"/>
    </source>
</evidence>
<keyword evidence="2" id="KW-1133">Transmembrane helix</keyword>
<accession>A0ABS2TI81</accession>
<comment type="caution">
    <text evidence="3">The sequence shown here is derived from an EMBL/GenBank/DDBJ whole genome shotgun (WGS) entry which is preliminary data.</text>
</comment>
<reference evidence="3 4" key="1">
    <citation type="submission" date="2021-01" db="EMBL/GenBank/DDBJ databases">
        <title>Streptomyces acididurans sp. nov., isolated from a peat swamp forest soil.</title>
        <authorList>
            <person name="Chantavorakit T."/>
            <person name="Duangmal K."/>
        </authorList>
    </citation>
    <scope>NUCLEOTIDE SEQUENCE [LARGE SCALE GENOMIC DNA]</scope>
    <source>
        <strain evidence="3 4">KK5PA1</strain>
    </source>
</reference>
<feature type="transmembrane region" description="Helical" evidence="2">
    <location>
        <begin position="37"/>
        <end position="62"/>
    </location>
</feature>
<evidence type="ECO:0000313" key="3">
    <source>
        <dbReference type="EMBL" id="MBM9503055.1"/>
    </source>
</evidence>
<evidence type="ECO:0000313" key="4">
    <source>
        <dbReference type="Proteomes" id="UP000749040"/>
    </source>
</evidence>
<evidence type="ECO:0000256" key="1">
    <source>
        <dbReference type="SAM" id="MobiDB-lite"/>
    </source>
</evidence>
<dbReference type="EMBL" id="JADKYB010000001">
    <property type="protein sequence ID" value="MBM9503055.1"/>
    <property type="molecule type" value="Genomic_DNA"/>
</dbReference>
<proteinExistence type="predicted"/>
<dbReference type="RefSeq" id="WP_205354942.1">
    <property type="nucleotide sequence ID" value="NZ_JADKYB010000001.1"/>
</dbReference>
<protein>
    <submittedName>
        <fullName evidence="3">Uncharacterized protein</fullName>
    </submittedName>
</protein>
<organism evidence="3 4">
    <name type="scientific">Actinacidiphila acididurans</name>
    <dbReference type="NCBI Taxonomy" id="2784346"/>
    <lineage>
        <taxon>Bacteria</taxon>
        <taxon>Bacillati</taxon>
        <taxon>Actinomycetota</taxon>
        <taxon>Actinomycetes</taxon>
        <taxon>Kitasatosporales</taxon>
        <taxon>Streptomycetaceae</taxon>
        <taxon>Actinacidiphila</taxon>
    </lineage>
</organism>
<keyword evidence="4" id="KW-1185">Reference proteome</keyword>
<keyword evidence="2" id="KW-0472">Membrane</keyword>
<keyword evidence="2" id="KW-0812">Transmembrane</keyword>
<feature type="region of interest" description="Disordered" evidence="1">
    <location>
        <begin position="65"/>
        <end position="90"/>
    </location>
</feature>